<accession>A0A6J8ECQ1</accession>
<dbReference type="PANTHER" id="PTHR47331">
    <property type="entry name" value="PHD-TYPE DOMAIN-CONTAINING PROTEIN"/>
    <property type="match status" value="1"/>
</dbReference>
<evidence type="ECO:0008006" key="3">
    <source>
        <dbReference type="Google" id="ProtNLM"/>
    </source>
</evidence>
<name>A0A6J8ECQ1_MYTCO</name>
<evidence type="ECO:0000313" key="2">
    <source>
        <dbReference type="Proteomes" id="UP000507470"/>
    </source>
</evidence>
<dbReference type="Proteomes" id="UP000507470">
    <property type="component" value="Unassembled WGS sequence"/>
</dbReference>
<gene>
    <name evidence="1" type="ORF">MCOR_50527</name>
</gene>
<proteinExistence type="predicted"/>
<protein>
    <recommendedName>
        <fullName evidence="3">DUF5641 domain-containing protein</fullName>
    </recommendedName>
</protein>
<reference evidence="1 2" key="1">
    <citation type="submission" date="2020-06" db="EMBL/GenBank/DDBJ databases">
        <authorList>
            <person name="Li R."/>
            <person name="Bekaert M."/>
        </authorList>
    </citation>
    <scope>NUCLEOTIDE SEQUENCE [LARGE SCALE GENOMIC DNA]</scope>
    <source>
        <strain evidence="2">wild</strain>
    </source>
</reference>
<dbReference type="EMBL" id="CACVKT020008862">
    <property type="protein sequence ID" value="CAC5418067.1"/>
    <property type="molecule type" value="Genomic_DNA"/>
</dbReference>
<dbReference type="OrthoDB" id="6283332at2759"/>
<organism evidence="1 2">
    <name type="scientific">Mytilus coruscus</name>
    <name type="common">Sea mussel</name>
    <dbReference type="NCBI Taxonomy" id="42192"/>
    <lineage>
        <taxon>Eukaryota</taxon>
        <taxon>Metazoa</taxon>
        <taxon>Spiralia</taxon>
        <taxon>Lophotrochozoa</taxon>
        <taxon>Mollusca</taxon>
        <taxon>Bivalvia</taxon>
        <taxon>Autobranchia</taxon>
        <taxon>Pteriomorphia</taxon>
        <taxon>Mytilida</taxon>
        <taxon>Mytiloidea</taxon>
        <taxon>Mytilidae</taxon>
        <taxon>Mytilinae</taxon>
        <taxon>Mytilus</taxon>
    </lineage>
</organism>
<dbReference type="AlphaFoldDB" id="A0A6J8ECQ1"/>
<sequence length="239" mass="27493">MDDLITKGFAGKVKPSQSDNEGHVGYIPHHGVYHPQKPEKIRVVFDCSSRYKGESLNYYLLQGSDLTNFVGAEGEFSKAMSELDFDRIRQYLLEQNCDFVQFKMNVPSASHMGDVWEKQIRSVRNILSTLLCQLGTQLADESLRTLMSEATSIVNSRPLTLENLNDLLSVEPLTPHHLLTMKSAVFLPPPGNFMKNDVHSRKRWRRVQFLVNEFWSRWRIFSLDKNGSLRSEIYLLVTL</sequence>
<keyword evidence="2" id="KW-1185">Reference proteome</keyword>
<dbReference type="PANTHER" id="PTHR47331:SF5">
    <property type="entry name" value="RIBONUCLEASE H"/>
    <property type="match status" value="1"/>
</dbReference>
<evidence type="ECO:0000313" key="1">
    <source>
        <dbReference type="EMBL" id="CAC5418067.1"/>
    </source>
</evidence>